<organism evidence="1 2">
    <name type="scientific">Spirobacillus cienkowskii</name>
    <dbReference type="NCBI Taxonomy" id="495820"/>
    <lineage>
        <taxon>Bacteria</taxon>
        <taxon>Pseudomonadati</taxon>
        <taxon>Bdellovibrionota</taxon>
        <taxon>Oligoflexia</taxon>
        <taxon>Silvanigrellales</taxon>
        <taxon>Spirobacillus</taxon>
    </lineage>
</organism>
<dbReference type="EMBL" id="QOVW01000066">
    <property type="protein sequence ID" value="RDB36143.1"/>
    <property type="molecule type" value="Genomic_DNA"/>
</dbReference>
<comment type="caution">
    <text evidence="1">The sequence shown here is derived from an EMBL/GenBank/DDBJ whole genome shotgun (WGS) entry which is preliminary data.</text>
</comment>
<gene>
    <name evidence="1" type="ORF">DCC88_06575</name>
</gene>
<sequence length="514" mass="59929">MNAFIQIIERLVESISGQIWLEQSHFPFKFLDNPIGRVYDVCLFETSAQGAVGFIWVEFIGISDLYVFPFRLARYSEDGDLISITPWSFRDASTDSKFYESWRFAQKQKNPLPTAKKGLFFHKKCGGEPSFVAIGVWSDSKHSCVRLDFQIAYKIFRTVEKDYPQSIEVELLTYLGNQTIFLNFAKLISVFEFSSGNIKKSHTAIGIKYIQNNGTLFPHIVSLLHKARFPVKHEEKQSEEAWLQVLNIVESLGRTMGDFHKAMILAPRGSELMPDQTTAEFKNSWIEVTAEKMFERLNKVMHMQEEHKVYSGVFYLLPDFINKIIDKIKIADDLGLRIRNHGNVHLGQFLIGKDGLILLDYESDNFDEPSYRRYKQPCLKDIASIIVSLRFAWYFTERRYYAILTENIDNNDLKITNLSPKKVTNTFISEKFQPTLKEIESLFFKFYNHSLEENIGSSQLRPKNEETAKDLFNYCFLMRILKEIVRDSNEGNPRPRIWFQILQDFIMKESNSLK</sequence>
<reference evidence="1" key="1">
    <citation type="submission" date="2018-04" db="EMBL/GenBank/DDBJ databases">
        <title>Draft genome sequence of the Candidatus Spirobacillus cienkowskii, a pathogen of freshwater Daphnia species, reconstructed from hemolymph metagenomic reads.</title>
        <authorList>
            <person name="Bresciani L."/>
            <person name="Lemos L.N."/>
            <person name="Wale N."/>
            <person name="Lin J.Y."/>
            <person name="Fernandes G.R."/>
            <person name="Duffy M.A."/>
            <person name="Rodrigues J.M."/>
        </authorList>
    </citation>
    <scope>NUCLEOTIDE SEQUENCE [LARGE SCALE GENOMIC DNA]</scope>
    <source>
        <strain evidence="1">Binning01</strain>
    </source>
</reference>
<dbReference type="Gene3D" id="3.90.1200.10">
    <property type="match status" value="1"/>
</dbReference>
<name>A0A369KWN7_9BACT</name>
<protein>
    <recommendedName>
        <fullName evidence="3">Aminoglycoside phosphotransferase domain-containing protein</fullName>
    </recommendedName>
</protein>
<proteinExistence type="predicted"/>
<evidence type="ECO:0000313" key="2">
    <source>
        <dbReference type="Proteomes" id="UP000253934"/>
    </source>
</evidence>
<keyword evidence="2" id="KW-1185">Reference proteome</keyword>
<dbReference type="InterPro" id="IPR011009">
    <property type="entry name" value="Kinase-like_dom_sf"/>
</dbReference>
<dbReference type="SUPFAM" id="SSF56112">
    <property type="entry name" value="Protein kinase-like (PK-like)"/>
    <property type="match status" value="1"/>
</dbReference>
<dbReference type="AlphaFoldDB" id="A0A369KWN7"/>
<dbReference type="Proteomes" id="UP000253934">
    <property type="component" value="Unassembled WGS sequence"/>
</dbReference>
<dbReference type="RefSeq" id="WP_338636181.1">
    <property type="nucleotide sequence ID" value="NZ_CP146516.1"/>
</dbReference>
<evidence type="ECO:0000313" key="1">
    <source>
        <dbReference type="EMBL" id="RDB36143.1"/>
    </source>
</evidence>
<evidence type="ECO:0008006" key="3">
    <source>
        <dbReference type="Google" id="ProtNLM"/>
    </source>
</evidence>
<accession>A0A369KWN7</accession>